<evidence type="ECO:0000313" key="2">
    <source>
        <dbReference type="EMBL" id="GDY46504.1"/>
    </source>
</evidence>
<feature type="domain" description="CHAT" evidence="1">
    <location>
        <begin position="16"/>
        <end position="164"/>
    </location>
</feature>
<proteinExistence type="predicted"/>
<comment type="caution">
    <text evidence="2">The sequence shown here is derived from an EMBL/GenBank/DDBJ whole genome shotgun (WGS) entry which is preliminary data.</text>
</comment>
<sequence length="165" mass="17473">MAERPAEGSAFDLVTSSYTGTVRALGQARPWRMSAGSRPLVVAVPHAPGVPDLPGADEEAAALIGMLPGARLLRGQAATRERLMAELQHHDIVHIASHAGSDADRHYEGHLVLHDGRLHFGNIATARAGQRGLAFLSACGTARSRIDVPDESLNLLSAFQLAGFQ</sequence>
<organism evidence="2 3">
    <name type="scientific">Streptomyces antimycoticus</name>
    <dbReference type="NCBI Taxonomy" id="68175"/>
    <lineage>
        <taxon>Bacteria</taxon>
        <taxon>Bacillati</taxon>
        <taxon>Actinomycetota</taxon>
        <taxon>Actinomycetes</taxon>
        <taxon>Kitasatosporales</taxon>
        <taxon>Streptomycetaceae</taxon>
        <taxon>Streptomyces</taxon>
        <taxon>Streptomyces violaceusniger group</taxon>
    </lineage>
</organism>
<evidence type="ECO:0000313" key="3">
    <source>
        <dbReference type="Proteomes" id="UP000299290"/>
    </source>
</evidence>
<dbReference type="InterPro" id="IPR024983">
    <property type="entry name" value="CHAT_dom"/>
</dbReference>
<evidence type="ECO:0000259" key="1">
    <source>
        <dbReference type="Pfam" id="PF12770"/>
    </source>
</evidence>
<dbReference type="AlphaFoldDB" id="A0A4D4KEC4"/>
<protein>
    <recommendedName>
        <fullName evidence="1">CHAT domain-containing protein</fullName>
    </recommendedName>
</protein>
<dbReference type="Pfam" id="PF12770">
    <property type="entry name" value="CHAT"/>
    <property type="match status" value="1"/>
</dbReference>
<gene>
    <name evidence="2" type="ORF">SANT12839_073860</name>
</gene>
<keyword evidence="3" id="KW-1185">Reference proteome</keyword>
<reference evidence="2 3" key="1">
    <citation type="journal article" date="2020" name="Int. J. Syst. Evol. Microbiol.">
        <title>Reclassification of Streptomyces castelarensis and Streptomyces sporoclivatus as later heterotypic synonyms of Streptomyces antimycoticus.</title>
        <authorList>
            <person name="Komaki H."/>
            <person name="Tamura T."/>
        </authorList>
    </citation>
    <scope>NUCLEOTIDE SEQUENCE [LARGE SCALE GENOMIC DNA]</scope>
    <source>
        <strain evidence="2 3">NBRC 12839</strain>
    </source>
</reference>
<dbReference type="Proteomes" id="UP000299290">
    <property type="component" value="Unassembled WGS sequence"/>
</dbReference>
<accession>A0A4D4KEC4</accession>
<dbReference type="EMBL" id="BJHV01000001">
    <property type="protein sequence ID" value="GDY46504.1"/>
    <property type="molecule type" value="Genomic_DNA"/>
</dbReference>
<name>A0A4D4KEC4_9ACTN</name>